<protein>
    <submittedName>
        <fullName evidence="1">Uncharacterized protein</fullName>
    </submittedName>
</protein>
<comment type="caution">
    <text evidence="1">The sequence shown here is derived from an EMBL/GenBank/DDBJ whole genome shotgun (WGS) entry which is preliminary data.</text>
</comment>
<dbReference type="Proteomes" id="UP001060085">
    <property type="component" value="Linkage Group LG04"/>
</dbReference>
<gene>
    <name evidence="1" type="ORF">M9H77_18544</name>
</gene>
<organism evidence="1 2">
    <name type="scientific">Catharanthus roseus</name>
    <name type="common">Madagascar periwinkle</name>
    <name type="synonym">Vinca rosea</name>
    <dbReference type="NCBI Taxonomy" id="4058"/>
    <lineage>
        <taxon>Eukaryota</taxon>
        <taxon>Viridiplantae</taxon>
        <taxon>Streptophyta</taxon>
        <taxon>Embryophyta</taxon>
        <taxon>Tracheophyta</taxon>
        <taxon>Spermatophyta</taxon>
        <taxon>Magnoliopsida</taxon>
        <taxon>eudicotyledons</taxon>
        <taxon>Gunneridae</taxon>
        <taxon>Pentapetalae</taxon>
        <taxon>asterids</taxon>
        <taxon>lamiids</taxon>
        <taxon>Gentianales</taxon>
        <taxon>Apocynaceae</taxon>
        <taxon>Rauvolfioideae</taxon>
        <taxon>Vinceae</taxon>
        <taxon>Catharanthinae</taxon>
        <taxon>Catharanthus</taxon>
    </lineage>
</organism>
<evidence type="ECO:0000313" key="2">
    <source>
        <dbReference type="Proteomes" id="UP001060085"/>
    </source>
</evidence>
<reference evidence="2" key="1">
    <citation type="journal article" date="2023" name="Nat. Plants">
        <title>Single-cell RNA sequencing provides a high-resolution roadmap for understanding the multicellular compartmentation of specialized metabolism.</title>
        <authorList>
            <person name="Sun S."/>
            <person name="Shen X."/>
            <person name="Li Y."/>
            <person name="Li Y."/>
            <person name="Wang S."/>
            <person name="Li R."/>
            <person name="Zhang H."/>
            <person name="Shen G."/>
            <person name="Guo B."/>
            <person name="Wei J."/>
            <person name="Xu J."/>
            <person name="St-Pierre B."/>
            <person name="Chen S."/>
            <person name="Sun C."/>
        </authorList>
    </citation>
    <scope>NUCLEOTIDE SEQUENCE [LARGE SCALE GENOMIC DNA]</scope>
</reference>
<accession>A0ACC0B7S0</accession>
<evidence type="ECO:0000313" key="1">
    <source>
        <dbReference type="EMBL" id="KAI5668691.1"/>
    </source>
</evidence>
<sequence>MMNEYTAEGKTSSCYFHPKEVVIGVCAFCLNERLLILAASKQENQLANNANGRSNRSFPHMKKSHQIHLPKKIFALTSLLNRLIHDIKQTKSELLEYNNQSFSGFSASSQEEDSFISIKFEDNGSTSWDRGTTTMANKISLEQNDMSFKLNQRLQQKKGREVEVEGIPTKAVVEHAEPRASLLRWRKRIGQLFQLMRWKRTSTVKGGNVGTKLESCVKVRHGHGWIRSLTKMRTKE</sequence>
<proteinExistence type="predicted"/>
<keyword evidence="2" id="KW-1185">Reference proteome</keyword>
<dbReference type="EMBL" id="CM044704">
    <property type="protein sequence ID" value="KAI5668691.1"/>
    <property type="molecule type" value="Genomic_DNA"/>
</dbReference>
<name>A0ACC0B7S0_CATRO</name>